<comment type="similarity">
    <text evidence="1">Belongs to the UPF0337 (CsbD) family.</text>
</comment>
<evidence type="ECO:0000259" key="3">
    <source>
        <dbReference type="Pfam" id="PF05532"/>
    </source>
</evidence>
<proteinExistence type="inferred from homology"/>
<dbReference type="AlphaFoldDB" id="A0A839U719"/>
<dbReference type="Gene3D" id="1.10.1470.10">
    <property type="entry name" value="YjbJ"/>
    <property type="match status" value="1"/>
</dbReference>
<feature type="region of interest" description="Disordered" evidence="2">
    <location>
        <begin position="87"/>
        <end position="113"/>
    </location>
</feature>
<dbReference type="Proteomes" id="UP000554520">
    <property type="component" value="Unassembled WGS sequence"/>
</dbReference>
<feature type="compositionally biased region" description="Basic and acidic residues" evidence="2">
    <location>
        <begin position="101"/>
        <end position="113"/>
    </location>
</feature>
<evidence type="ECO:0000313" key="4">
    <source>
        <dbReference type="EMBL" id="MBB3145775.1"/>
    </source>
</evidence>
<name>A0A839U719_9HYPH</name>
<comment type="caution">
    <text evidence="4">The sequence shown here is derived from an EMBL/GenBank/DDBJ whole genome shotgun (WGS) entry which is preliminary data.</text>
</comment>
<evidence type="ECO:0000313" key="5">
    <source>
        <dbReference type="Proteomes" id="UP000554520"/>
    </source>
</evidence>
<protein>
    <submittedName>
        <fullName evidence="4">Uncharacterized protein YjbJ (UPF0337 family)</fullName>
    </submittedName>
</protein>
<dbReference type="InterPro" id="IPR008462">
    <property type="entry name" value="CsbD"/>
</dbReference>
<evidence type="ECO:0000256" key="1">
    <source>
        <dbReference type="ARBA" id="ARBA00009129"/>
    </source>
</evidence>
<dbReference type="EMBL" id="JACHXN010000005">
    <property type="protein sequence ID" value="MBB3145775.1"/>
    <property type="molecule type" value="Genomic_DNA"/>
</dbReference>
<accession>A0A839U719</accession>
<dbReference type="InterPro" id="IPR036629">
    <property type="entry name" value="YjbJ_sf"/>
</dbReference>
<gene>
    <name evidence="4" type="ORF">FHS21_002187</name>
</gene>
<feature type="domain" description="CsbD-like" evidence="3">
    <location>
        <begin position="56"/>
        <end position="108"/>
    </location>
</feature>
<dbReference type="SUPFAM" id="SSF69047">
    <property type="entry name" value="Hypothetical protein YjbJ"/>
    <property type="match status" value="1"/>
</dbReference>
<dbReference type="Pfam" id="PF05532">
    <property type="entry name" value="CsbD"/>
    <property type="match status" value="1"/>
</dbReference>
<keyword evidence="5" id="KW-1185">Reference proteome</keyword>
<organism evidence="4 5">
    <name type="scientific">Phyllobacterium trifolii</name>
    <dbReference type="NCBI Taxonomy" id="300193"/>
    <lineage>
        <taxon>Bacteria</taxon>
        <taxon>Pseudomonadati</taxon>
        <taxon>Pseudomonadota</taxon>
        <taxon>Alphaproteobacteria</taxon>
        <taxon>Hyphomicrobiales</taxon>
        <taxon>Phyllobacteriaceae</taxon>
        <taxon>Phyllobacterium</taxon>
    </lineage>
</organism>
<sequence length="113" mass="12038">MPVPPWAPGRLLPICKNMLNFQMLVKLSTNGTNSKPGRLICVDECFKEFLMGSTSDKLSGAANKAAGNVRQAAGKATGSKEMQAKGKMQEMKGEAQQAKGKAKDAVKKVVDKA</sequence>
<reference evidence="4 5" key="1">
    <citation type="submission" date="2020-08" db="EMBL/GenBank/DDBJ databases">
        <title>Genomic Encyclopedia of Type Strains, Phase III (KMG-III): the genomes of soil and plant-associated and newly described type strains.</title>
        <authorList>
            <person name="Whitman W."/>
        </authorList>
    </citation>
    <scope>NUCLEOTIDE SEQUENCE [LARGE SCALE GENOMIC DNA]</scope>
    <source>
        <strain evidence="4 5">CECT 7015</strain>
    </source>
</reference>
<evidence type="ECO:0000256" key="2">
    <source>
        <dbReference type="SAM" id="MobiDB-lite"/>
    </source>
</evidence>